<evidence type="ECO:0000256" key="3">
    <source>
        <dbReference type="PROSITE-ProRule" id="PRU00284"/>
    </source>
</evidence>
<dbReference type="GO" id="GO:0043190">
    <property type="term" value="C:ATP-binding cassette (ABC) transporter complex"/>
    <property type="evidence" value="ECO:0007669"/>
    <property type="project" value="InterPro"/>
</dbReference>
<dbReference type="Pfam" id="PF00015">
    <property type="entry name" value="MCPsignal"/>
    <property type="match status" value="1"/>
</dbReference>
<feature type="domain" description="Methyl-accepting transducer" evidence="4">
    <location>
        <begin position="1"/>
        <end position="116"/>
    </location>
</feature>
<evidence type="ECO:0000256" key="2">
    <source>
        <dbReference type="ARBA" id="ARBA00022729"/>
    </source>
</evidence>
<comment type="caution">
    <text evidence="5">The sequence shown here is derived from an EMBL/GenBank/DDBJ whole genome shotgun (WGS) entry which is preliminary data.</text>
</comment>
<protein>
    <submittedName>
        <fullName evidence="5">Methyl-accepting chemotaxis sensory transducer</fullName>
    </submittedName>
</protein>
<dbReference type="Pfam" id="PF12974">
    <property type="entry name" value="Phosphonate-bd"/>
    <property type="match status" value="1"/>
</dbReference>
<gene>
    <name evidence="5" type="ORF">CcarbDRAFT_4407</name>
</gene>
<comment type="similarity">
    <text evidence="1">Belongs to the phosphate/phosphite/phosphonate binding protein family.</text>
</comment>
<organism evidence="5 6">
    <name type="scientific">Clostridium carboxidivorans P7</name>
    <dbReference type="NCBI Taxonomy" id="536227"/>
    <lineage>
        <taxon>Bacteria</taxon>
        <taxon>Bacillati</taxon>
        <taxon>Bacillota</taxon>
        <taxon>Clostridia</taxon>
        <taxon>Eubacteriales</taxon>
        <taxon>Clostridiaceae</taxon>
        <taxon>Clostridium</taxon>
    </lineage>
</organism>
<dbReference type="PROSITE" id="PS50111">
    <property type="entry name" value="CHEMOTAXIS_TRANSDUC_2"/>
    <property type="match status" value="1"/>
</dbReference>
<dbReference type="InterPro" id="IPR005770">
    <property type="entry name" value="PhnD"/>
</dbReference>
<dbReference type="GO" id="GO:0007165">
    <property type="term" value="P:signal transduction"/>
    <property type="evidence" value="ECO:0007669"/>
    <property type="project" value="UniProtKB-KW"/>
</dbReference>
<dbReference type="EMBL" id="ACVI01000106">
    <property type="protein sequence ID" value="EET85151.1"/>
    <property type="molecule type" value="Genomic_DNA"/>
</dbReference>
<dbReference type="GO" id="GO:0055085">
    <property type="term" value="P:transmembrane transport"/>
    <property type="evidence" value="ECO:0007669"/>
    <property type="project" value="InterPro"/>
</dbReference>
<evidence type="ECO:0000259" key="4">
    <source>
        <dbReference type="PROSITE" id="PS50111"/>
    </source>
</evidence>
<dbReference type="eggNOG" id="COG3221">
    <property type="taxonomic scope" value="Bacteria"/>
</dbReference>
<dbReference type="Proteomes" id="UP000004198">
    <property type="component" value="Unassembled WGS sequence"/>
</dbReference>
<evidence type="ECO:0000313" key="6">
    <source>
        <dbReference type="Proteomes" id="UP000004198"/>
    </source>
</evidence>
<keyword evidence="6" id="KW-1185">Reference proteome</keyword>
<dbReference type="InterPro" id="IPR004089">
    <property type="entry name" value="MCPsignal_dom"/>
</dbReference>
<dbReference type="CDD" id="cd01071">
    <property type="entry name" value="PBP2_PhnD_like"/>
    <property type="match status" value="1"/>
</dbReference>
<keyword evidence="3" id="KW-0807">Transducer</keyword>
<sequence>MNASIEAARAGEAGKGFAVVAEEIRKLSDETEKAVVSIDEIVKEIVEDINQSDTSMNKFKGEIDGLQDVVMNSFQLLSKVQDTVKYNVQSVKNLKDMSTEQMNTSNNIQTAVDMVATAIEKTYSSTCGSIEMIDAQEGKSRELLNYCNELSNTSDYIQNLVVKMKKDNEIIFGINPFTSPKNIKTMYIPILERVCKNVGLKAKAIIVKDYDALGTGIENNTIDVGWFSPFAYVSAHKKNNVIPMVTPKINGKTSYNGYIITRKDSGIKTIKDLQDKKFGYVDKESASGYLYAKHILKTNGLNPKQLFKKVNFMGSHDNVIKGVLAGEIDAGATYSEALENAKNSGVDISKINIISKTDDIPKDAIAVNPRLNKEIVERLKNAFIEFKEFDGINSNVDGFVSSSDNNYNVIREVVKG</sequence>
<dbReference type="PANTHER" id="PTHR35841">
    <property type="entry name" value="PHOSPHONATES-BINDING PERIPLASMIC PROTEIN"/>
    <property type="match status" value="1"/>
</dbReference>
<dbReference type="NCBIfam" id="TIGR01098">
    <property type="entry name" value="3A0109s03R"/>
    <property type="match status" value="1"/>
</dbReference>
<keyword evidence="2" id="KW-0732">Signal</keyword>
<dbReference type="OrthoDB" id="9781943at2"/>
<proteinExistence type="inferred from homology"/>
<dbReference type="STRING" id="536227.Ccar_24870"/>
<dbReference type="AlphaFoldDB" id="C6Q040"/>
<evidence type="ECO:0000313" key="5">
    <source>
        <dbReference type="EMBL" id="EET85151.1"/>
    </source>
</evidence>
<dbReference type="Gene3D" id="1.10.287.950">
    <property type="entry name" value="Methyl-accepting chemotaxis protein"/>
    <property type="match status" value="1"/>
</dbReference>
<reference evidence="5 6" key="1">
    <citation type="submission" date="2009-06" db="EMBL/GenBank/DDBJ databases">
        <title>The draft genome of Clostridium carboxidivorans P7.</title>
        <authorList>
            <consortium name="US DOE Joint Genome Institute (JGI-PGF)"/>
            <person name="Lucas S."/>
            <person name="Copeland A."/>
            <person name="Lapidus A."/>
            <person name="Glavina del Rio T."/>
            <person name="Tice H."/>
            <person name="Bruce D."/>
            <person name="Goodwin L."/>
            <person name="Pitluck S."/>
            <person name="Larimer F."/>
            <person name="Land M.L."/>
            <person name="Hauser L."/>
            <person name="Hemme C.L."/>
        </authorList>
    </citation>
    <scope>NUCLEOTIDE SEQUENCE [LARGE SCALE GENOMIC DNA]</scope>
    <source>
        <strain evidence="5 6">P7</strain>
    </source>
</reference>
<name>C6Q040_9CLOT</name>
<dbReference type="PANTHER" id="PTHR35841:SF1">
    <property type="entry name" value="PHOSPHONATES-BINDING PERIPLASMIC PROTEIN"/>
    <property type="match status" value="1"/>
</dbReference>
<dbReference type="SUPFAM" id="SSF53850">
    <property type="entry name" value="Periplasmic binding protein-like II"/>
    <property type="match status" value="1"/>
</dbReference>
<dbReference type="Gene3D" id="3.40.190.10">
    <property type="entry name" value="Periplasmic binding protein-like II"/>
    <property type="match status" value="2"/>
</dbReference>
<accession>C6Q040</accession>
<dbReference type="eggNOG" id="COG0840">
    <property type="taxonomic scope" value="Bacteria"/>
</dbReference>
<evidence type="ECO:0000256" key="1">
    <source>
        <dbReference type="ARBA" id="ARBA00007162"/>
    </source>
</evidence>
<dbReference type="SUPFAM" id="SSF58104">
    <property type="entry name" value="Methyl-accepting chemotaxis protein (MCP) signaling domain"/>
    <property type="match status" value="1"/>
</dbReference>